<dbReference type="Proteomes" id="UP000230922">
    <property type="component" value="Unassembled WGS sequence"/>
</dbReference>
<dbReference type="InterPro" id="IPR036034">
    <property type="entry name" value="PDZ_sf"/>
</dbReference>
<sequence>MKNNLSLKIIIISTLTAVFINIFFGRLIAAKISTWPVLNRLQILNPQAPIVINTREEVRVSETGDVVKTVNAAKSKISAVVMKGSGNILQLGTAINLTSDGLFLTVESVIAGKQPNQLVVKLDNGKFGEVSEIIRDPATGLVVLKTGLNGMGLADLGESDQLTTGERVVLLDASLQDYLVSFQDSNISEDQESDMLGKFSSDFPTRSFVLTPSVSKLPGEAVVDLKNRFMGIRDGETVISSDVIKDFLVRFLANSGNALRPEFGFEYRITGKLESELLEIPFGAVIEKISAGSPSQKAGLKINDVLIAVGGQSINQENSLEKLLGKYKPGDEVIINILRQNIPESITIIPAELK</sequence>
<name>A0A2H0VBZ8_9BACT</name>
<comment type="similarity">
    <text evidence="1">Belongs to the peptidase S1C family.</text>
</comment>
<dbReference type="Pfam" id="PF13180">
    <property type="entry name" value="PDZ_2"/>
    <property type="match status" value="1"/>
</dbReference>
<dbReference type="InterPro" id="IPR001478">
    <property type="entry name" value="PDZ"/>
</dbReference>
<evidence type="ECO:0000313" key="5">
    <source>
        <dbReference type="Proteomes" id="UP000230922"/>
    </source>
</evidence>
<gene>
    <name evidence="4" type="ORF">COT92_00205</name>
</gene>
<dbReference type="PANTHER" id="PTHR22939:SF129">
    <property type="entry name" value="SERINE PROTEASE HTRA2, MITOCHONDRIAL"/>
    <property type="match status" value="1"/>
</dbReference>
<dbReference type="EMBL" id="PFAK01000003">
    <property type="protein sequence ID" value="PIR96601.1"/>
    <property type="molecule type" value="Genomic_DNA"/>
</dbReference>
<dbReference type="InterPro" id="IPR009003">
    <property type="entry name" value="Peptidase_S1_PA"/>
</dbReference>
<evidence type="ECO:0000256" key="2">
    <source>
        <dbReference type="SAM" id="Phobius"/>
    </source>
</evidence>
<proteinExistence type="inferred from homology"/>
<feature type="transmembrane region" description="Helical" evidence="2">
    <location>
        <begin position="7"/>
        <end position="29"/>
    </location>
</feature>
<evidence type="ECO:0000256" key="1">
    <source>
        <dbReference type="ARBA" id="ARBA00010541"/>
    </source>
</evidence>
<dbReference type="PROSITE" id="PS50106">
    <property type="entry name" value="PDZ"/>
    <property type="match status" value="1"/>
</dbReference>
<evidence type="ECO:0000259" key="3">
    <source>
        <dbReference type="PROSITE" id="PS50106"/>
    </source>
</evidence>
<dbReference type="AlphaFoldDB" id="A0A2H0VBZ8"/>
<dbReference type="PANTHER" id="PTHR22939">
    <property type="entry name" value="SERINE PROTEASE FAMILY S1C HTRA-RELATED"/>
    <property type="match status" value="1"/>
</dbReference>
<reference evidence="5" key="1">
    <citation type="submission" date="2017-09" db="EMBL/GenBank/DDBJ databases">
        <title>Depth-based differentiation of microbial function through sediment-hosted aquifers and enrichment of novel symbionts in the deep terrestrial subsurface.</title>
        <authorList>
            <person name="Probst A.J."/>
            <person name="Ladd B."/>
            <person name="Jarett J.K."/>
            <person name="Geller-Mcgrath D.E."/>
            <person name="Sieber C.M.K."/>
            <person name="Emerson J.B."/>
            <person name="Anantharaman K."/>
            <person name="Thomas B.C."/>
            <person name="Malmstrom R."/>
            <person name="Stieglmeier M."/>
            <person name="Klingl A."/>
            <person name="Woyke T."/>
            <person name="Ryan C.M."/>
            <person name="Banfield J.F."/>
        </authorList>
    </citation>
    <scope>NUCLEOTIDE SEQUENCE [LARGE SCALE GENOMIC DNA]</scope>
</reference>
<keyword evidence="2" id="KW-0812">Transmembrane</keyword>
<feature type="domain" description="PDZ" evidence="3">
    <location>
        <begin position="248"/>
        <end position="341"/>
    </location>
</feature>
<keyword evidence="2" id="KW-1133">Transmembrane helix</keyword>
<evidence type="ECO:0000313" key="4">
    <source>
        <dbReference type="EMBL" id="PIR96601.1"/>
    </source>
</evidence>
<accession>A0A2H0VBZ8</accession>
<organism evidence="4 5">
    <name type="scientific">Candidatus Doudnabacteria bacterium CG10_big_fil_rev_8_21_14_0_10_42_18</name>
    <dbReference type="NCBI Taxonomy" id="1974552"/>
    <lineage>
        <taxon>Bacteria</taxon>
        <taxon>Candidatus Doudnaibacteriota</taxon>
    </lineage>
</organism>
<keyword evidence="2" id="KW-0472">Membrane</keyword>
<dbReference type="SUPFAM" id="SSF50494">
    <property type="entry name" value="Trypsin-like serine proteases"/>
    <property type="match status" value="1"/>
</dbReference>
<dbReference type="SUPFAM" id="SSF50156">
    <property type="entry name" value="PDZ domain-like"/>
    <property type="match status" value="1"/>
</dbReference>
<protein>
    <recommendedName>
        <fullName evidence="3">PDZ domain-containing protein</fullName>
    </recommendedName>
</protein>
<dbReference type="Gene3D" id="2.30.42.10">
    <property type="match status" value="1"/>
</dbReference>
<dbReference type="Gene3D" id="2.40.10.120">
    <property type="match status" value="1"/>
</dbReference>
<comment type="caution">
    <text evidence="4">The sequence shown here is derived from an EMBL/GenBank/DDBJ whole genome shotgun (WGS) entry which is preliminary data.</text>
</comment>
<dbReference type="SMART" id="SM00228">
    <property type="entry name" value="PDZ"/>
    <property type="match status" value="1"/>
</dbReference>